<dbReference type="EMBL" id="JAMWBK010000007">
    <property type="protein sequence ID" value="KAJ8903430.1"/>
    <property type="molecule type" value="Genomic_DNA"/>
</dbReference>
<accession>A0AAV8ULJ6</accession>
<feature type="chain" id="PRO_5043574961" description="Right handed beta helix domain-containing protein" evidence="1">
    <location>
        <begin position="30"/>
        <end position="394"/>
    </location>
</feature>
<sequence length="394" mass="43946">MKNMSTVFKRKLVWIAILASLLTRVQVTAEVIELECKEDLRDQVWRAPAGSELVASEGCVWQTNTSVQVHRPMTIRGVRVRLMPGIRRKPAIWVASKGVSITDFILIGNKGTIPQSQRQSLLWVSAGNFILERGRLVNSSRDGIMVHASRSSKIDPEPVRNGVIRDITGTGNNRDLVALTTAGDGAITTSHVLVENIKAFNSDLRGAVEVGDGVEDIVIRNVYARGCYYTIAIQDHQRSELETNNRVEITNVVGVANKYGILSQTHRPGHGHINITGMVFIDCRRPILLKYIDFLSLSDLRVEGTREQFAPIEFEACRDLSVQDISIRDSSGRDGAMVVHSSKRVRVEGLTLDRETTQFAYGIEFYKPVGWRETYLNTSSINVESGEPLKLFEI</sequence>
<evidence type="ECO:0000256" key="1">
    <source>
        <dbReference type="SAM" id="SignalP"/>
    </source>
</evidence>
<reference evidence="2 3" key="1">
    <citation type="journal article" date="2023" name="Nat. Commun.">
        <title>Origin of minicircular mitochondrial genomes in red algae.</title>
        <authorList>
            <person name="Lee Y."/>
            <person name="Cho C.H."/>
            <person name="Lee Y.M."/>
            <person name="Park S.I."/>
            <person name="Yang J.H."/>
            <person name="West J.A."/>
            <person name="Bhattacharya D."/>
            <person name="Yoon H.S."/>
        </authorList>
    </citation>
    <scope>NUCLEOTIDE SEQUENCE [LARGE SCALE GENOMIC DNA]</scope>
    <source>
        <strain evidence="2 3">CCMP1338</strain>
        <tissue evidence="2">Whole cell</tissue>
    </source>
</reference>
<dbReference type="Gene3D" id="2.160.20.10">
    <property type="entry name" value="Single-stranded right-handed beta-helix, Pectin lyase-like"/>
    <property type="match status" value="1"/>
</dbReference>
<dbReference type="Proteomes" id="UP001157974">
    <property type="component" value="Unassembled WGS sequence"/>
</dbReference>
<dbReference type="AlphaFoldDB" id="A0AAV8ULJ6"/>
<dbReference type="InterPro" id="IPR006626">
    <property type="entry name" value="PbH1"/>
</dbReference>
<evidence type="ECO:0000313" key="2">
    <source>
        <dbReference type="EMBL" id="KAJ8903430.1"/>
    </source>
</evidence>
<dbReference type="InterPro" id="IPR011050">
    <property type="entry name" value="Pectin_lyase_fold/virulence"/>
</dbReference>
<dbReference type="SMART" id="SM00710">
    <property type="entry name" value="PbH1"/>
    <property type="match status" value="7"/>
</dbReference>
<protein>
    <recommendedName>
        <fullName evidence="4">Right handed beta helix domain-containing protein</fullName>
    </recommendedName>
</protein>
<name>A0AAV8ULJ6_9RHOD</name>
<evidence type="ECO:0008006" key="4">
    <source>
        <dbReference type="Google" id="ProtNLM"/>
    </source>
</evidence>
<keyword evidence="3" id="KW-1185">Reference proteome</keyword>
<proteinExistence type="predicted"/>
<gene>
    <name evidence="2" type="ORF">NDN08_004538</name>
</gene>
<organism evidence="2 3">
    <name type="scientific">Rhodosorus marinus</name>
    <dbReference type="NCBI Taxonomy" id="101924"/>
    <lineage>
        <taxon>Eukaryota</taxon>
        <taxon>Rhodophyta</taxon>
        <taxon>Stylonematophyceae</taxon>
        <taxon>Stylonematales</taxon>
        <taxon>Stylonemataceae</taxon>
        <taxon>Rhodosorus</taxon>
    </lineage>
</organism>
<evidence type="ECO:0000313" key="3">
    <source>
        <dbReference type="Proteomes" id="UP001157974"/>
    </source>
</evidence>
<keyword evidence="1" id="KW-0732">Signal</keyword>
<comment type="caution">
    <text evidence="2">The sequence shown here is derived from an EMBL/GenBank/DDBJ whole genome shotgun (WGS) entry which is preliminary data.</text>
</comment>
<feature type="signal peptide" evidence="1">
    <location>
        <begin position="1"/>
        <end position="29"/>
    </location>
</feature>
<dbReference type="SUPFAM" id="SSF51126">
    <property type="entry name" value="Pectin lyase-like"/>
    <property type="match status" value="1"/>
</dbReference>
<dbReference type="InterPro" id="IPR012334">
    <property type="entry name" value="Pectin_lyas_fold"/>
</dbReference>